<evidence type="ECO:0000256" key="5">
    <source>
        <dbReference type="ARBA" id="ARBA00023049"/>
    </source>
</evidence>
<dbReference type="Proteomes" id="UP000198510">
    <property type="component" value="Unassembled WGS sequence"/>
</dbReference>
<dbReference type="GO" id="GO:0006508">
    <property type="term" value="P:proteolysis"/>
    <property type="evidence" value="ECO:0007669"/>
    <property type="project" value="UniProtKB-KW"/>
</dbReference>
<feature type="domain" description="Peptidase M16 C-terminal" evidence="7">
    <location>
        <begin position="216"/>
        <end position="386"/>
    </location>
</feature>
<dbReference type="InterPro" id="IPR007863">
    <property type="entry name" value="Peptidase_M16_C"/>
</dbReference>
<dbReference type="InterPro" id="IPR050626">
    <property type="entry name" value="Peptidase_M16"/>
</dbReference>
<dbReference type="InterPro" id="IPR011765">
    <property type="entry name" value="Pept_M16_N"/>
</dbReference>
<evidence type="ECO:0000259" key="7">
    <source>
        <dbReference type="Pfam" id="PF05193"/>
    </source>
</evidence>
<keyword evidence="3" id="KW-0378">Hydrolase</keyword>
<reference evidence="8 9" key="1">
    <citation type="submission" date="2016-10" db="EMBL/GenBank/DDBJ databases">
        <authorList>
            <person name="de Groot N.N."/>
        </authorList>
    </citation>
    <scope>NUCLEOTIDE SEQUENCE [LARGE SCALE GENOMIC DNA]</scope>
    <source>
        <strain evidence="8 9">DSM 25186</strain>
    </source>
</reference>
<name>A0A1G9PFN8_9BACT</name>
<comment type="similarity">
    <text evidence="1">Belongs to the peptidase M16 family.</text>
</comment>
<dbReference type="Gene3D" id="3.30.830.10">
    <property type="entry name" value="Metalloenzyme, LuxS/M16 peptidase-like"/>
    <property type="match status" value="2"/>
</dbReference>
<feature type="domain" description="Peptidase M16 N-terminal" evidence="6">
    <location>
        <begin position="65"/>
        <end position="197"/>
    </location>
</feature>
<evidence type="ECO:0000256" key="3">
    <source>
        <dbReference type="ARBA" id="ARBA00022801"/>
    </source>
</evidence>
<keyword evidence="9" id="KW-1185">Reference proteome</keyword>
<gene>
    <name evidence="8" type="ORF">SAMN05421823_109179</name>
</gene>
<dbReference type="EMBL" id="FNFO01000009">
    <property type="protein sequence ID" value="SDL97534.1"/>
    <property type="molecule type" value="Genomic_DNA"/>
</dbReference>
<dbReference type="PANTHER" id="PTHR43690">
    <property type="entry name" value="NARDILYSIN"/>
    <property type="match status" value="1"/>
</dbReference>
<evidence type="ECO:0000313" key="8">
    <source>
        <dbReference type="EMBL" id="SDL97534.1"/>
    </source>
</evidence>
<accession>A0A1G9PFN8</accession>
<dbReference type="InterPro" id="IPR011249">
    <property type="entry name" value="Metalloenz_LuxS/M16"/>
</dbReference>
<protein>
    <submittedName>
        <fullName evidence="8">Zinc protease</fullName>
    </submittedName>
</protein>
<evidence type="ECO:0000256" key="4">
    <source>
        <dbReference type="ARBA" id="ARBA00022833"/>
    </source>
</evidence>
<keyword evidence="2 8" id="KW-0645">Protease</keyword>
<dbReference type="RefSeq" id="WP_089685731.1">
    <property type="nucleotide sequence ID" value="NZ_FNFO01000009.1"/>
</dbReference>
<dbReference type="Pfam" id="PF05193">
    <property type="entry name" value="Peptidase_M16_C"/>
    <property type="match status" value="1"/>
</dbReference>
<sequence>MRALFYWPLLGIVTLLLAAGCRRSTLQEAPSQAETSGVFPYSIHQKPLPNGLNVVTVPYDSPGLASFYLVVRVGSREEVESGKSGFAHFFEHMMFRGTDRYPKDRYGEVLKGIGAAANANTWWDRTVYHMTGNADMLETMFELEADRFQHLNYSEADFKVEAGAVKGEYTKSYASPSSKLYVKTYDQAFDQHTYQHTTIGFWEDVVDMPNQYAYSKQFYDRFYRPEYTTLLVVGDVTPEQVNHLAEQYFGDWERGNYQPTIPTEPEQTATRYAHEQAAGYPPTLSLNYKSPAFSVENKDKAALDLLAMLAFSPKSDIYRKLVIDEQKARNLGAYALDTRDPGLFTISASLVKADDLPYVKAQLDSVIQRYREVPVKAKALGEAQSRLKYSFAMDLDSPSQIAEALSQVIWLTGDPTDINRLFDLYDAVMPEDLQRVARQYLVDEHLTLGTISPAAESPFASQRNATGTPQGSSN</sequence>
<proteinExistence type="inferred from homology"/>
<evidence type="ECO:0000313" key="9">
    <source>
        <dbReference type="Proteomes" id="UP000198510"/>
    </source>
</evidence>
<dbReference type="GO" id="GO:0008237">
    <property type="term" value="F:metallopeptidase activity"/>
    <property type="evidence" value="ECO:0007669"/>
    <property type="project" value="UniProtKB-KW"/>
</dbReference>
<dbReference type="AlphaFoldDB" id="A0A1G9PFN8"/>
<keyword evidence="4" id="KW-0862">Zinc</keyword>
<dbReference type="Pfam" id="PF00675">
    <property type="entry name" value="Peptidase_M16"/>
    <property type="match status" value="1"/>
</dbReference>
<dbReference type="OrthoDB" id="9811314at2"/>
<dbReference type="STRING" id="1075417.SAMN05421823_109179"/>
<dbReference type="GO" id="GO:0046872">
    <property type="term" value="F:metal ion binding"/>
    <property type="evidence" value="ECO:0007669"/>
    <property type="project" value="InterPro"/>
</dbReference>
<organism evidence="8 9">
    <name type="scientific">Catalinimonas alkaloidigena</name>
    <dbReference type="NCBI Taxonomy" id="1075417"/>
    <lineage>
        <taxon>Bacteria</taxon>
        <taxon>Pseudomonadati</taxon>
        <taxon>Bacteroidota</taxon>
        <taxon>Cytophagia</taxon>
        <taxon>Cytophagales</taxon>
        <taxon>Catalimonadaceae</taxon>
        <taxon>Catalinimonas</taxon>
    </lineage>
</organism>
<keyword evidence="5" id="KW-0482">Metalloprotease</keyword>
<evidence type="ECO:0000256" key="2">
    <source>
        <dbReference type="ARBA" id="ARBA00022670"/>
    </source>
</evidence>
<dbReference type="PROSITE" id="PS51257">
    <property type="entry name" value="PROKAR_LIPOPROTEIN"/>
    <property type="match status" value="1"/>
</dbReference>
<dbReference type="SUPFAM" id="SSF63411">
    <property type="entry name" value="LuxS/MPP-like metallohydrolase"/>
    <property type="match status" value="2"/>
</dbReference>
<dbReference type="PANTHER" id="PTHR43690:SF17">
    <property type="entry name" value="PROTEIN YHJJ"/>
    <property type="match status" value="1"/>
</dbReference>
<evidence type="ECO:0000259" key="6">
    <source>
        <dbReference type="Pfam" id="PF00675"/>
    </source>
</evidence>
<evidence type="ECO:0000256" key="1">
    <source>
        <dbReference type="ARBA" id="ARBA00007261"/>
    </source>
</evidence>